<dbReference type="EMBL" id="VSSQ01039091">
    <property type="protein sequence ID" value="MPM92105.1"/>
    <property type="molecule type" value="Genomic_DNA"/>
</dbReference>
<evidence type="ECO:0000313" key="1">
    <source>
        <dbReference type="EMBL" id="MPM92105.1"/>
    </source>
</evidence>
<protein>
    <submittedName>
        <fullName evidence="1">Uncharacterized protein</fullName>
    </submittedName>
</protein>
<gene>
    <name evidence="1" type="ORF">SDC9_139239</name>
</gene>
<accession>A0A645DS67</accession>
<dbReference type="AlphaFoldDB" id="A0A645DS67"/>
<comment type="caution">
    <text evidence="1">The sequence shown here is derived from an EMBL/GenBank/DDBJ whole genome shotgun (WGS) entry which is preliminary data.</text>
</comment>
<proteinExistence type="predicted"/>
<reference evidence="1" key="1">
    <citation type="submission" date="2019-08" db="EMBL/GenBank/DDBJ databases">
        <authorList>
            <person name="Kucharzyk K."/>
            <person name="Murdoch R.W."/>
            <person name="Higgins S."/>
            <person name="Loffler F."/>
        </authorList>
    </citation>
    <scope>NUCLEOTIDE SEQUENCE</scope>
</reference>
<name>A0A645DS67_9ZZZZ</name>
<sequence>MGIFPQRLNISRNLPYAEYLPFGHGPELCFPKDFLDTQDILYQGILELYSGRNNMVYSQITQNPCLYLQFLNEQFVEHLIPGF</sequence>
<organism evidence="1">
    <name type="scientific">bioreactor metagenome</name>
    <dbReference type="NCBI Taxonomy" id="1076179"/>
    <lineage>
        <taxon>unclassified sequences</taxon>
        <taxon>metagenomes</taxon>
        <taxon>ecological metagenomes</taxon>
    </lineage>
</organism>